<feature type="region of interest" description="Disordered" evidence="1">
    <location>
        <begin position="89"/>
        <end position="116"/>
    </location>
</feature>
<dbReference type="OrthoDB" id="9764000at2"/>
<dbReference type="Pfam" id="PF18945">
    <property type="entry name" value="VipB_2"/>
    <property type="match status" value="1"/>
</dbReference>
<dbReference type="PANTHER" id="PTHR35565">
    <property type="entry name" value="CYTOPLASMIC PROTEIN-RELATED"/>
    <property type="match status" value="1"/>
</dbReference>
<evidence type="ECO:0000259" key="2">
    <source>
        <dbReference type="Pfam" id="PF05943"/>
    </source>
</evidence>
<keyword evidence="5" id="KW-1185">Reference proteome</keyword>
<dbReference type="Proteomes" id="UP000324924">
    <property type="component" value="Chromosome"/>
</dbReference>
<reference evidence="4 5" key="1">
    <citation type="submission" date="2019-08" db="EMBL/GenBank/DDBJ databases">
        <title>Highly reduced genomes of protist endosymbionts show evolutionary convergence.</title>
        <authorList>
            <person name="George E."/>
            <person name="Husnik F."/>
            <person name="Tashyreva D."/>
            <person name="Prokopchuk G."/>
            <person name="Horak A."/>
            <person name="Kwong W.K."/>
            <person name="Lukes J."/>
            <person name="Keeling P.J."/>
        </authorList>
    </citation>
    <scope>NUCLEOTIDE SEQUENCE [LARGE SCALE GENOMIC DNA]</scope>
    <source>
        <strain evidence="4">1604HC</strain>
    </source>
</reference>
<name>A0A5C0UJW9_9PROT</name>
<feature type="compositionally biased region" description="Basic and acidic residues" evidence="1">
    <location>
        <begin position="89"/>
        <end position="112"/>
    </location>
</feature>
<evidence type="ECO:0000259" key="3">
    <source>
        <dbReference type="Pfam" id="PF18945"/>
    </source>
</evidence>
<dbReference type="NCBIfam" id="TIGR03355">
    <property type="entry name" value="VI_chp_2"/>
    <property type="match status" value="1"/>
</dbReference>
<dbReference type="Pfam" id="PF05943">
    <property type="entry name" value="VipB"/>
    <property type="match status" value="1"/>
</dbReference>
<sequence length="672" mass="76008">MTESIQKTLSRIRPPRVKITYDVETGGAIVKKELPFIMGVISDLYGHQEEKIDLKDRRFIFIDRDNFNDVMSSIKPMLKIRVKDTLAKKAPDSKKAKKSDGKEEKDSKKAKSNDAASEDAMIPLEIKFESIDDFHPVSIVNKIPELNSMIKDHVSLVDLLSKVDGNEDLDKILCDVVKSEDKAKLIAESADISKATPEIEKIIKEGKMILQEGETVDPDKLLKAKEIVAAFVRSLDEAKELSNSYPYIMNRISNIDQQISLQLDEIIHNPEFQKLEASWRGLHYLVMNSETGERLKIRVLSITRDELQSDLENAIEFDQSKLFKKVYEEEYGTLGGMPYSCLLGDFYVGRSPVDVSLIDHISTVAAAAHTPFLAAADPSMFDLSAFTELHYPRDLKKIFESSEMIKWNSFRDKEDSRYVNLFLPRVLVRLPYGDDTIPVKEFSYNEKVDGLDNSKFCWGNPAFAMASRITDAFAKFGWTAAIRGVEGGGLVENLPAYTFKTQYGDIALKCPTETIITDRREKELSDLGFITICHNKGTDKAVFFGSQSTQKPKEYNLPEATSNALISSRLPYMLNVSRFAHYIKMIMREKIGSFASAEDIETYLNTWIAQYVFLSDTGSQGIKSRYPLREANIKIKTNESDPGSYSAIIYMKPHFQLEELTVSLRLVAKIPA</sequence>
<dbReference type="KEGG" id="nabu:FZC36_01650"/>
<dbReference type="PANTHER" id="PTHR35565:SF3">
    <property type="entry name" value="TYPE VI SECRETION SYSTEM SHEATH PROTEIN TSSC1"/>
    <property type="match status" value="1"/>
</dbReference>
<dbReference type="InterPro" id="IPR008312">
    <property type="entry name" value="T6SS_TssB1"/>
</dbReference>
<evidence type="ECO:0000313" key="5">
    <source>
        <dbReference type="Proteomes" id="UP000324924"/>
    </source>
</evidence>
<evidence type="ECO:0000256" key="1">
    <source>
        <dbReference type="SAM" id="MobiDB-lite"/>
    </source>
</evidence>
<accession>A0A5C0UJW9</accession>
<dbReference type="RefSeq" id="WP_148972257.1">
    <property type="nucleotide sequence ID" value="NZ_CP043314.1"/>
</dbReference>
<dbReference type="EMBL" id="CP043314">
    <property type="protein sequence ID" value="QEK39134.1"/>
    <property type="molecule type" value="Genomic_DNA"/>
</dbReference>
<dbReference type="AlphaFoldDB" id="A0A5C0UJW9"/>
<evidence type="ECO:0000313" key="4">
    <source>
        <dbReference type="EMBL" id="QEK39134.1"/>
    </source>
</evidence>
<organism evidence="4 5">
    <name type="scientific">Candidatus Nesciobacter abundans</name>
    <dbReference type="NCBI Taxonomy" id="2601668"/>
    <lineage>
        <taxon>Bacteria</taxon>
        <taxon>Pseudomonadati</taxon>
        <taxon>Pseudomonadota</taxon>
        <taxon>Alphaproteobacteria</taxon>
        <taxon>Holosporales</taxon>
        <taxon>Holosporaceae</taxon>
        <taxon>Candidatus Nesciobacter</taxon>
    </lineage>
</organism>
<dbReference type="InterPro" id="IPR044032">
    <property type="entry name" value="TssC1_C"/>
</dbReference>
<gene>
    <name evidence="4" type="primary">tssC</name>
    <name evidence="4" type="ORF">FZC36_01650</name>
</gene>
<protein>
    <submittedName>
        <fullName evidence="4">Type VI secretion system contractile sheath large subunit</fullName>
    </submittedName>
</protein>
<proteinExistence type="predicted"/>
<feature type="domain" description="TssC1 N-terminal" evidence="2">
    <location>
        <begin position="251"/>
        <end position="550"/>
    </location>
</feature>
<dbReference type="Pfam" id="PF05591">
    <property type="entry name" value="T6SS_VipA"/>
    <property type="match status" value="2"/>
</dbReference>
<feature type="domain" description="TssC1 C-terminal" evidence="3">
    <location>
        <begin position="559"/>
        <end position="670"/>
    </location>
</feature>
<dbReference type="InterPro" id="IPR044031">
    <property type="entry name" value="TssC1_N"/>
</dbReference>
<dbReference type="InterPro" id="IPR010269">
    <property type="entry name" value="T6SS_TssC-like"/>
</dbReference>